<dbReference type="PANTHER" id="PTHR37908">
    <property type="entry name" value="TRANSMEMBRANE PROTEIN"/>
    <property type="match status" value="1"/>
</dbReference>
<accession>A0A8J5RST7</accession>
<keyword evidence="2" id="KW-0732">Signal</keyword>
<dbReference type="AlphaFoldDB" id="A0A8J5RST7"/>
<name>A0A8J5RST7_ZIZPA</name>
<evidence type="ECO:0000313" key="4">
    <source>
        <dbReference type="Proteomes" id="UP000729402"/>
    </source>
</evidence>
<proteinExistence type="predicted"/>
<dbReference type="PANTHER" id="PTHR37908:SF3">
    <property type="entry name" value="TRANSMEMBRANE PROTEIN"/>
    <property type="match status" value="1"/>
</dbReference>
<dbReference type="EMBL" id="JAAALK010000287">
    <property type="protein sequence ID" value="KAG8056728.1"/>
    <property type="molecule type" value="Genomic_DNA"/>
</dbReference>
<gene>
    <name evidence="3" type="ORF">GUJ93_ZPchr0002g23468</name>
</gene>
<protein>
    <submittedName>
        <fullName evidence="3">Uncharacterized protein</fullName>
    </submittedName>
</protein>
<sequence length="83" mass="8847">MAKPRLLALLLVLLALALSQGMVVVVVEGRNVQLVKPVRHYVQKEEAGAGMVSTVMDYSEPKPNTNPRGGVLPPPDPTSPPAH</sequence>
<organism evidence="3 4">
    <name type="scientific">Zizania palustris</name>
    <name type="common">Northern wild rice</name>
    <dbReference type="NCBI Taxonomy" id="103762"/>
    <lineage>
        <taxon>Eukaryota</taxon>
        <taxon>Viridiplantae</taxon>
        <taxon>Streptophyta</taxon>
        <taxon>Embryophyta</taxon>
        <taxon>Tracheophyta</taxon>
        <taxon>Spermatophyta</taxon>
        <taxon>Magnoliopsida</taxon>
        <taxon>Liliopsida</taxon>
        <taxon>Poales</taxon>
        <taxon>Poaceae</taxon>
        <taxon>BOP clade</taxon>
        <taxon>Oryzoideae</taxon>
        <taxon>Oryzeae</taxon>
        <taxon>Zizaniinae</taxon>
        <taxon>Zizania</taxon>
    </lineage>
</organism>
<feature type="chain" id="PRO_5035243922" evidence="2">
    <location>
        <begin position="22"/>
        <end position="83"/>
    </location>
</feature>
<reference evidence="3" key="2">
    <citation type="submission" date="2021-02" db="EMBL/GenBank/DDBJ databases">
        <authorList>
            <person name="Kimball J.A."/>
            <person name="Haas M.W."/>
            <person name="Macchietto M."/>
            <person name="Kono T."/>
            <person name="Duquette J."/>
            <person name="Shao M."/>
        </authorList>
    </citation>
    <scope>NUCLEOTIDE SEQUENCE</scope>
    <source>
        <tissue evidence="3">Fresh leaf tissue</tissue>
    </source>
</reference>
<evidence type="ECO:0000256" key="1">
    <source>
        <dbReference type="SAM" id="MobiDB-lite"/>
    </source>
</evidence>
<evidence type="ECO:0000313" key="3">
    <source>
        <dbReference type="EMBL" id="KAG8056728.1"/>
    </source>
</evidence>
<keyword evidence="4" id="KW-1185">Reference proteome</keyword>
<feature type="region of interest" description="Disordered" evidence="1">
    <location>
        <begin position="56"/>
        <end position="83"/>
    </location>
</feature>
<dbReference type="Proteomes" id="UP000729402">
    <property type="component" value="Unassembled WGS sequence"/>
</dbReference>
<dbReference type="OrthoDB" id="637434at2759"/>
<evidence type="ECO:0000256" key="2">
    <source>
        <dbReference type="SAM" id="SignalP"/>
    </source>
</evidence>
<comment type="caution">
    <text evidence="3">The sequence shown here is derived from an EMBL/GenBank/DDBJ whole genome shotgun (WGS) entry which is preliminary data.</text>
</comment>
<reference evidence="3" key="1">
    <citation type="journal article" date="2021" name="bioRxiv">
        <title>Whole Genome Assembly and Annotation of Northern Wild Rice, Zizania palustris L., Supports a Whole Genome Duplication in the Zizania Genus.</title>
        <authorList>
            <person name="Haas M."/>
            <person name="Kono T."/>
            <person name="Macchietto M."/>
            <person name="Millas R."/>
            <person name="McGilp L."/>
            <person name="Shao M."/>
            <person name="Duquette J."/>
            <person name="Hirsch C.N."/>
            <person name="Kimball J."/>
        </authorList>
    </citation>
    <scope>NUCLEOTIDE SEQUENCE</scope>
    <source>
        <tissue evidence="3">Fresh leaf tissue</tissue>
    </source>
</reference>
<feature type="signal peptide" evidence="2">
    <location>
        <begin position="1"/>
        <end position="21"/>
    </location>
</feature>
<feature type="compositionally biased region" description="Pro residues" evidence="1">
    <location>
        <begin position="72"/>
        <end position="83"/>
    </location>
</feature>